<proteinExistence type="predicted"/>
<dbReference type="PANTHER" id="PTHR33223:SF6">
    <property type="entry name" value="CCHC-TYPE DOMAIN-CONTAINING PROTEIN"/>
    <property type="match status" value="1"/>
</dbReference>
<sequence length="442" mass="49587">MESVLLLRSGQLRAPGKQSSLFVIFLNTPCYLLIPRNFHGFRSDCIALVVHTSHPKCSGSFHFGGNDKSGYYFSADSESYEKSLRAVVSLRGNADVITFEPNHWCSGGVNINRYVIAGLGARRPECSPIMQVRYASPSGQYLDLDFVIWRRLGETRLKVTVETRRSKALGIRGPDDPNTFETYRTLRNSDPTASGMRRDRAEWNQSPVDTMPLRSDLVVASAADNLEGKTNLDRAYLASPLEEVRNKIFLDYCQGRRSNSWERCHHQESTTQGDQRSPRSQTDGHPQTCSHRRAMGFAPRSNGKRSMILEDLPLDSSKPSSEETKESEGEKDLPRQTTIGIIPTVQETIIPKKFNVPIIAQIDGIPDPVEHVRNYTTSILGRNATNEIKCLPFLATLGGIASTWFHLLSLGSIQSFKQLKEAFLERFVGAKKVRKSKRDIQP</sequence>
<name>A0A2I0IU85_PUNGR</name>
<feature type="compositionally biased region" description="Basic and acidic residues" evidence="1">
    <location>
        <begin position="320"/>
        <end position="333"/>
    </location>
</feature>
<evidence type="ECO:0000259" key="2">
    <source>
        <dbReference type="Pfam" id="PF03732"/>
    </source>
</evidence>
<feature type="region of interest" description="Disordered" evidence="1">
    <location>
        <begin position="260"/>
        <end position="333"/>
    </location>
</feature>
<evidence type="ECO:0000313" key="4">
    <source>
        <dbReference type="Proteomes" id="UP000233551"/>
    </source>
</evidence>
<feature type="domain" description="Retrotransposon gag" evidence="2">
    <location>
        <begin position="395"/>
        <end position="441"/>
    </location>
</feature>
<dbReference type="AlphaFoldDB" id="A0A2I0IU85"/>
<organism evidence="3 4">
    <name type="scientific">Punica granatum</name>
    <name type="common">Pomegranate</name>
    <dbReference type="NCBI Taxonomy" id="22663"/>
    <lineage>
        <taxon>Eukaryota</taxon>
        <taxon>Viridiplantae</taxon>
        <taxon>Streptophyta</taxon>
        <taxon>Embryophyta</taxon>
        <taxon>Tracheophyta</taxon>
        <taxon>Spermatophyta</taxon>
        <taxon>Magnoliopsida</taxon>
        <taxon>eudicotyledons</taxon>
        <taxon>Gunneridae</taxon>
        <taxon>Pentapetalae</taxon>
        <taxon>rosids</taxon>
        <taxon>malvids</taxon>
        <taxon>Myrtales</taxon>
        <taxon>Lythraceae</taxon>
        <taxon>Punica</taxon>
    </lineage>
</organism>
<evidence type="ECO:0000256" key="1">
    <source>
        <dbReference type="SAM" id="MobiDB-lite"/>
    </source>
</evidence>
<accession>A0A2I0IU85</accession>
<gene>
    <name evidence="3" type="ORF">CRG98_032045</name>
</gene>
<dbReference type="EMBL" id="PGOL01002494">
    <property type="protein sequence ID" value="PKI47551.1"/>
    <property type="molecule type" value="Genomic_DNA"/>
</dbReference>
<comment type="caution">
    <text evidence="3">The sequence shown here is derived from an EMBL/GenBank/DDBJ whole genome shotgun (WGS) entry which is preliminary data.</text>
</comment>
<protein>
    <recommendedName>
        <fullName evidence="2">Retrotransposon gag domain-containing protein</fullName>
    </recommendedName>
</protein>
<dbReference type="InterPro" id="IPR005162">
    <property type="entry name" value="Retrotrans_gag_dom"/>
</dbReference>
<dbReference type="Pfam" id="PF03732">
    <property type="entry name" value="Retrotrans_gag"/>
    <property type="match status" value="1"/>
</dbReference>
<dbReference type="Proteomes" id="UP000233551">
    <property type="component" value="Unassembled WGS sequence"/>
</dbReference>
<evidence type="ECO:0000313" key="3">
    <source>
        <dbReference type="EMBL" id="PKI47551.1"/>
    </source>
</evidence>
<feature type="compositionally biased region" description="Polar residues" evidence="1">
    <location>
        <begin position="269"/>
        <end position="289"/>
    </location>
</feature>
<keyword evidence="4" id="KW-1185">Reference proteome</keyword>
<reference evidence="3 4" key="1">
    <citation type="submission" date="2017-11" db="EMBL/GenBank/DDBJ databases">
        <title>De-novo sequencing of pomegranate (Punica granatum L.) genome.</title>
        <authorList>
            <person name="Akparov Z."/>
            <person name="Amiraslanov A."/>
            <person name="Hajiyeva S."/>
            <person name="Abbasov M."/>
            <person name="Kaur K."/>
            <person name="Hamwieh A."/>
            <person name="Solovyev V."/>
            <person name="Salamov A."/>
            <person name="Braich B."/>
            <person name="Kosarev P."/>
            <person name="Mahmoud A."/>
            <person name="Hajiyev E."/>
            <person name="Babayeva S."/>
            <person name="Izzatullayeva V."/>
            <person name="Mammadov A."/>
            <person name="Mammadov A."/>
            <person name="Sharifova S."/>
            <person name="Ojaghi J."/>
            <person name="Eynullazada K."/>
            <person name="Bayramov B."/>
            <person name="Abdulazimova A."/>
            <person name="Shahmuradov I."/>
        </authorList>
    </citation>
    <scope>NUCLEOTIDE SEQUENCE [LARGE SCALE GENOMIC DNA]</scope>
    <source>
        <strain evidence="4">cv. AG2017</strain>
        <tissue evidence="3">Leaf</tissue>
    </source>
</reference>
<dbReference type="PANTHER" id="PTHR33223">
    <property type="entry name" value="CCHC-TYPE DOMAIN-CONTAINING PROTEIN"/>
    <property type="match status" value="1"/>
</dbReference>